<evidence type="ECO:0000313" key="2">
    <source>
        <dbReference type="EMBL" id="EEH58541.1"/>
    </source>
</evidence>
<evidence type="ECO:0000313" key="3">
    <source>
        <dbReference type="Proteomes" id="UP000001876"/>
    </source>
</evidence>
<accession>C1MMA4</accession>
<proteinExistence type="predicted"/>
<protein>
    <submittedName>
        <fullName evidence="2">Predicted protein</fullName>
    </submittedName>
</protein>
<keyword evidence="1" id="KW-0812">Transmembrane</keyword>
<dbReference type="KEGG" id="mpp:MICPUCDRAFT_56454"/>
<feature type="transmembrane region" description="Helical" evidence="1">
    <location>
        <begin position="102"/>
        <end position="120"/>
    </location>
</feature>
<dbReference type="AlphaFoldDB" id="C1MMA4"/>
<keyword evidence="3" id="KW-1185">Reference proteome</keyword>
<gene>
    <name evidence="2" type="ORF">MICPUCDRAFT_56454</name>
</gene>
<evidence type="ECO:0000256" key="1">
    <source>
        <dbReference type="SAM" id="Phobius"/>
    </source>
</evidence>
<name>C1MMA4_MICPC</name>
<dbReference type="EMBL" id="GG663737">
    <property type="protein sequence ID" value="EEH58541.1"/>
    <property type="molecule type" value="Genomic_DNA"/>
</dbReference>
<keyword evidence="1" id="KW-1133">Transmembrane helix</keyword>
<organism evidence="3">
    <name type="scientific">Micromonas pusilla (strain CCMP1545)</name>
    <name type="common">Picoplanktonic green alga</name>
    <dbReference type="NCBI Taxonomy" id="564608"/>
    <lineage>
        <taxon>Eukaryota</taxon>
        <taxon>Viridiplantae</taxon>
        <taxon>Chlorophyta</taxon>
        <taxon>Mamiellophyceae</taxon>
        <taxon>Mamiellales</taxon>
        <taxon>Mamiellaceae</taxon>
        <taxon>Micromonas</taxon>
    </lineage>
</organism>
<dbReference type="RefSeq" id="XP_003056896.1">
    <property type="nucleotide sequence ID" value="XM_003056850.1"/>
</dbReference>
<dbReference type="GeneID" id="9682808"/>
<sequence length="121" mass="12517">MEKVKSIKAKVASGSEALLKKAKEEAAEAKEYTKKKAVELKPKLKAALAKAEPAVQEFFKSPTGEFLKNNPKAVIGVLTVLAFIGIPGAGPLAALVKIAGPLQAALPIIMTMAAPAAALLV</sequence>
<reference evidence="2 3" key="1">
    <citation type="journal article" date="2009" name="Science">
        <title>Green evolution and dynamic adaptations revealed by genomes of the marine picoeukaryotes Micromonas.</title>
        <authorList>
            <person name="Worden A.Z."/>
            <person name="Lee J.H."/>
            <person name="Mock T."/>
            <person name="Rouze P."/>
            <person name="Simmons M.P."/>
            <person name="Aerts A.L."/>
            <person name="Allen A.E."/>
            <person name="Cuvelier M.L."/>
            <person name="Derelle E."/>
            <person name="Everett M.V."/>
            <person name="Foulon E."/>
            <person name="Grimwood J."/>
            <person name="Gundlach H."/>
            <person name="Henrissat B."/>
            <person name="Napoli C."/>
            <person name="McDonald S.M."/>
            <person name="Parker M.S."/>
            <person name="Rombauts S."/>
            <person name="Salamov A."/>
            <person name="Von Dassow P."/>
            <person name="Badger J.H."/>
            <person name="Coutinho P.M."/>
            <person name="Demir E."/>
            <person name="Dubchak I."/>
            <person name="Gentemann C."/>
            <person name="Eikrem W."/>
            <person name="Gready J.E."/>
            <person name="John U."/>
            <person name="Lanier W."/>
            <person name="Lindquist E.A."/>
            <person name="Lucas S."/>
            <person name="Mayer K.F."/>
            <person name="Moreau H."/>
            <person name="Not F."/>
            <person name="Otillar R."/>
            <person name="Panaud O."/>
            <person name="Pangilinan J."/>
            <person name="Paulsen I."/>
            <person name="Piegu B."/>
            <person name="Poliakov A."/>
            <person name="Robbens S."/>
            <person name="Schmutz J."/>
            <person name="Toulza E."/>
            <person name="Wyss T."/>
            <person name="Zelensky A."/>
            <person name="Zhou K."/>
            <person name="Armbrust E.V."/>
            <person name="Bhattacharya D."/>
            <person name="Goodenough U.W."/>
            <person name="Van de Peer Y."/>
            <person name="Grigoriev I.V."/>
        </authorList>
    </citation>
    <scope>NUCLEOTIDE SEQUENCE [LARGE SCALE GENOMIC DNA]</scope>
    <source>
        <strain evidence="2 3">CCMP1545</strain>
    </source>
</reference>
<dbReference type="Proteomes" id="UP000001876">
    <property type="component" value="Unassembled WGS sequence"/>
</dbReference>
<feature type="transmembrane region" description="Helical" evidence="1">
    <location>
        <begin position="73"/>
        <end position="96"/>
    </location>
</feature>
<keyword evidence="1" id="KW-0472">Membrane</keyword>